<evidence type="ECO:0000256" key="4">
    <source>
        <dbReference type="ARBA" id="ARBA00022777"/>
    </source>
</evidence>
<gene>
    <name evidence="10" type="ORF">WJX75_001175</name>
</gene>
<dbReference type="InterPro" id="IPR008271">
    <property type="entry name" value="Ser/Thr_kinase_AS"/>
</dbReference>
<evidence type="ECO:0000259" key="9">
    <source>
        <dbReference type="PROSITE" id="PS50011"/>
    </source>
</evidence>
<evidence type="ECO:0000256" key="3">
    <source>
        <dbReference type="ARBA" id="ARBA00022741"/>
    </source>
</evidence>
<feature type="compositionally biased region" description="Polar residues" evidence="7">
    <location>
        <begin position="437"/>
        <end position="450"/>
    </location>
</feature>
<dbReference type="InterPro" id="IPR011009">
    <property type="entry name" value="Kinase-like_dom_sf"/>
</dbReference>
<feature type="domain" description="Protein kinase" evidence="9">
    <location>
        <begin position="327"/>
        <end position="652"/>
    </location>
</feature>
<dbReference type="Proteomes" id="UP001491310">
    <property type="component" value="Unassembled WGS sequence"/>
</dbReference>
<dbReference type="Gene3D" id="3.30.200.20">
    <property type="entry name" value="Phosphorylase Kinase, domain 1"/>
    <property type="match status" value="1"/>
</dbReference>
<dbReference type="PROSITE" id="PS00107">
    <property type="entry name" value="PROTEIN_KINASE_ATP"/>
    <property type="match status" value="1"/>
</dbReference>
<sequence length="669" mass="73329">MGGGGSAILLFLLFHRFVSAWSQAEQIVRVRDSFELASTLRNASLVSQNQTTSTTIQLYLHDWGASNITQSSDFFTLDGKDWASLGPVYLWPGQRVRFTSSPQITLDFAGLTAVIAQKQGSFLEFDNMILRGFASRHLLSRVPPLNYTIPNSGLWPSIVAEPGATLRTINVSSFFLDDNCDSWNQNPAASPIGIFLTNGANLQNNVVAALNVGLRTIDLPILDVNGAVAGNMTLEYQNGKAICIQDPSSLAVGTSQDSPTAAAPPAPAPRQKEEQERDAPFELAAMQGAKMGSLESRSSLDGKVLDGVGLPEHWRKRWLGPLQEEQVEIGPMLGRGGYGKVYKARWKSALVAVKIVEHSHFPRENAERSPKSDPTSSEAKIAREMLLSTSISHPNIIATYKICTIRVGNVPDSGSLDSNQGSADDVRRRASSPKVEPNSQGSSSQSTNRETGSLLETWILMELADRGSLSDALRAGRFPTHDFTAIFRCLLDIACGMEYLHDAGLIHGDLKSANVLLKSTGADQRGFVCKLADFGLSRVLDHEKHTHISTQTYGTVAYMPPELLSDSRLTRSADIYSFGMLMWELTSGEVPFDRMTVGQIFFAVVQENQRPPVPEKGVPATYLELMQRCWAKDPKQRPDITQILKGLKQQYKQHRATHMSKSLSSPPES</sequence>
<keyword evidence="3 6" id="KW-0547">Nucleotide-binding</keyword>
<dbReference type="InterPro" id="IPR000719">
    <property type="entry name" value="Prot_kinase_dom"/>
</dbReference>
<feature type="region of interest" description="Disordered" evidence="7">
    <location>
        <begin position="413"/>
        <end position="450"/>
    </location>
</feature>
<dbReference type="SUPFAM" id="SSF56112">
    <property type="entry name" value="Protein kinase-like (PK-like)"/>
    <property type="match status" value="1"/>
</dbReference>
<evidence type="ECO:0000256" key="8">
    <source>
        <dbReference type="SAM" id="SignalP"/>
    </source>
</evidence>
<feature type="binding site" evidence="6">
    <location>
        <position position="354"/>
    </location>
    <ligand>
        <name>ATP</name>
        <dbReference type="ChEBI" id="CHEBI:30616"/>
    </ligand>
</feature>
<evidence type="ECO:0000256" key="6">
    <source>
        <dbReference type="PROSITE-ProRule" id="PRU10141"/>
    </source>
</evidence>
<keyword evidence="4" id="KW-0418">Kinase</keyword>
<dbReference type="InterPro" id="IPR001245">
    <property type="entry name" value="Ser-Thr/Tyr_kinase_cat_dom"/>
</dbReference>
<dbReference type="InterPro" id="IPR017441">
    <property type="entry name" value="Protein_kinase_ATP_BS"/>
</dbReference>
<feature type="signal peptide" evidence="8">
    <location>
        <begin position="1"/>
        <end position="20"/>
    </location>
</feature>
<accession>A0ABR2YEM1</accession>
<dbReference type="EMBL" id="JALJOT010000013">
    <property type="protein sequence ID" value="KAK9903951.1"/>
    <property type="molecule type" value="Genomic_DNA"/>
</dbReference>
<dbReference type="PRINTS" id="PR00109">
    <property type="entry name" value="TYRKINASE"/>
</dbReference>
<proteinExistence type="predicted"/>
<feature type="chain" id="PRO_5046223983" description="Protein kinase domain-containing protein" evidence="8">
    <location>
        <begin position="21"/>
        <end position="669"/>
    </location>
</feature>
<dbReference type="Pfam" id="PF07714">
    <property type="entry name" value="PK_Tyr_Ser-Thr"/>
    <property type="match status" value="1"/>
</dbReference>
<dbReference type="Gene3D" id="1.10.510.10">
    <property type="entry name" value="Transferase(Phosphotransferase) domain 1"/>
    <property type="match status" value="1"/>
</dbReference>
<evidence type="ECO:0000256" key="5">
    <source>
        <dbReference type="ARBA" id="ARBA00022840"/>
    </source>
</evidence>
<keyword evidence="2" id="KW-0808">Transferase</keyword>
<name>A0ABR2YEM1_9CHLO</name>
<feature type="region of interest" description="Disordered" evidence="7">
    <location>
        <begin position="251"/>
        <end position="277"/>
    </location>
</feature>
<dbReference type="PROSITE" id="PS00108">
    <property type="entry name" value="PROTEIN_KINASE_ST"/>
    <property type="match status" value="1"/>
</dbReference>
<dbReference type="SMART" id="SM00220">
    <property type="entry name" value="S_TKc"/>
    <property type="match status" value="1"/>
</dbReference>
<evidence type="ECO:0000256" key="2">
    <source>
        <dbReference type="ARBA" id="ARBA00022679"/>
    </source>
</evidence>
<keyword evidence="11" id="KW-1185">Reference proteome</keyword>
<dbReference type="PANTHER" id="PTHR44329">
    <property type="entry name" value="SERINE/THREONINE-PROTEIN KINASE TNNI3K-RELATED"/>
    <property type="match status" value="1"/>
</dbReference>
<evidence type="ECO:0000313" key="11">
    <source>
        <dbReference type="Proteomes" id="UP001491310"/>
    </source>
</evidence>
<protein>
    <recommendedName>
        <fullName evidence="9">Protein kinase domain-containing protein</fullName>
    </recommendedName>
</protein>
<keyword evidence="5 6" id="KW-0067">ATP-binding</keyword>
<comment type="caution">
    <text evidence="10">The sequence shown here is derived from an EMBL/GenBank/DDBJ whole genome shotgun (WGS) entry which is preliminary data.</text>
</comment>
<evidence type="ECO:0000256" key="7">
    <source>
        <dbReference type="SAM" id="MobiDB-lite"/>
    </source>
</evidence>
<dbReference type="InterPro" id="IPR051681">
    <property type="entry name" value="Ser/Thr_Kinases-Pseudokinases"/>
</dbReference>
<dbReference type="PANTHER" id="PTHR44329:SF214">
    <property type="entry name" value="PROTEIN KINASE DOMAIN-CONTAINING PROTEIN"/>
    <property type="match status" value="1"/>
</dbReference>
<keyword evidence="1" id="KW-0723">Serine/threonine-protein kinase</keyword>
<keyword evidence="8" id="KW-0732">Signal</keyword>
<evidence type="ECO:0000256" key="1">
    <source>
        <dbReference type="ARBA" id="ARBA00022527"/>
    </source>
</evidence>
<evidence type="ECO:0000313" key="10">
    <source>
        <dbReference type="EMBL" id="KAK9903951.1"/>
    </source>
</evidence>
<organism evidence="10 11">
    <name type="scientific">Coccomyxa subellipsoidea</name>
    <dbReference type="NCBI Taxonomy" id="248742"/>
    <lineage>
        <taxon>Eukaryota</taxon>
        <taxon>Viridiplantae</taxon>
        <taxon>Chlorophyta</taxon>
        <taxon>core chlorophytes</taxon>
        <taxon>Trebouxiophyceae</taxon>
        <taxon>Trebouxiophyceae incertae sedis</taxon>
        <taxon>Coccomyxaceae</taxon>
        <taxon>Coccomyxa</taxon>
    </lineage>
</organism>
<dbReference type="PROSITE" id="PS50011">
    <property type="entry name" value="PROTEIN_KINASE_DOM"/>
    <property type="match status" value="1"/>
</dbReference>
<reference evidence="10 11" key="1">
    <citation type="journal article" date="2024" name="Nat. Commun.">
        <title>Phylogenomics reveals the evolutionary origins of lichenization in chlorophyte algae.</title>
        <authorList>
            <person name="Puginier C."/>
            <person name="Libourel C."/>
            <person name="Otte J."/>
            <person name="Skaloud P."/>
            <person name="Haon M."/>
            <person name="Grisel S."/>
            <person name="Petersen M."/>
            <person name="Berrin J.G."/>
            <person name="Delaux P.M."/>
            <person name="Dal Grande F."/>
            <person name="Keller J."/>
        </authorList>
    </citation>
    <scope>NUCLEOTIDE SEQUENCE [LARGE SCALE GENOMIC DNA]</scope>
    <source>
        <strain evidence="10 11">SAG 216-7</strain>
    </source>
</reference>